<gene>
    <name evidence="2" type="ORF">GGQ80_000762</name>
</gene>
<protein>
    <submittedName>
        <fullName evidence="2">DNA-binding transcriptional regulator YhcF (GntR family)</fullName>
    </submittedName>
</protein>
<dbReference type="AlphaFoldDB" id="A0A840FAS0"/>
<evidence type="ECO:0000313" key="3">
    <source>
        <dbReference type="Proteomes" id="UP000529795"/>
    </source>
</evidence>
<sequence length="288" mass="32125">MSFTHSTEAKNARLAKQLQKKLAAHFTGRKRGPNPEVRRDSYDHEDPRAKPWRRIEDGSVGAGLAHREALIQAAEELYREQWRDMPLREIREARAQRAALADELEGLVAGGAAPIGRPATLRQAIARLDAFLDRARARLRRTDLTVLRGLLRHLEFATGRLFPSIETIAAEAGCHRNSVVAALRRLKAHGFVAWVRRSIATGNDGAFAPQREQTSNAYYFDHQRRMASRTFQRFKQLLVAKLRRLGRVPATVRPDGPRTPADPGLVDVLSRLGEAIEARAALAANAST</sequence>
<dbReference type="SUPFAM" id="SSF46785">
    <property type="entry name" value="Winged helix' DNA-binding domain"/>
    <property type="match status" value="1"/>
</dbReference>
<feature type="region of interest" description="Disordered" evidence="1">
    <location>
        <begin position="1"/>
        <end position="50"/>
    </location>
</feature>
<name>A0A840FAS0_9SPHN</name>
<feature type="compositionally biased region" description="Basic residues" evidence="1">
    <location>
        <begin position="18"/>
        <end position="32"/>
    </location>
</feature>
<organism evidence="2 3">
    <name type="scientific">Sphingomonas jinjuensis</name>
    <dbReference type="NCBI Taxonomy" id="535907"/>
    <lineage>
        <taxon>Bacteria</taxon>
        <taxon>Pseudomonadati</taxon>
        <taxon>Pseudomonadota</taxon>
        <taxon>Alphaproteobacteria</taxon>
        <taxon>Sphingomonadales</taxon>
        <taxon>Sphingomonadaceae</taxon>
        <taxon>Sphingomonas</taxon>
    </lineage>
</organism>
<dbReference type="Pfam" id="PF13730">
    <property type="entry name" value="HTH_36"/>
    <property type="match status" value="1"/>
</dbReference>
<accession>A0A840FAS0</accession>
<dbReference type="RefSeq" id="WP_183982571.1">
    <property type="nucleotide sequence ID" value="NZ_JACIEV010000002.1"/>
</dbReference>
<reference evidence="2 3" key="1">
    <citation type="submission" date="2020-08" db="EMBL/GenBank/DDBJ databases">
        <title>Genomic Encyclopedia of Type Strains, Phase IV (KMG-IV): sequencing the most valuable type-strain genomes for metagenomic binning, comparative biology and taxonomic classification.</title>
        <authorList>
            <person name="Goeker M."/>
        </authorList>
    </citation>
    <scope>NUCLEOTIDE SEQUENCE [LARGE SCALE GENOMIC DNA]</scope>
    <source>
        <strain evidence="2 3">YC6723</strain>
    </source>
</reference>
<dbReference type="InterPro" id="IPR036390">
    <property type="entry name" value="WH_DNA-bd_sf"/>
</dbReference>
<keyword evidence="3" id="KW-1185">Reference proteome</keyword>
<dbReference type="EMBL" id="JACIEV010000002">
    <property type="protein sequence ID" value="MBB4152874.1"/>
    <property type="molecule type" value="Genomic_DNA"/>
</dbReference>
<feature type="compositionally biased region" description="Basic and acidic residues" evidence="1">
    <location>
        <begin position="36"/>
        <end position="50"/>
    </location>
</feature>
<dbReference type="Proteomes" id="UP000529795">
    <property type="component" value="Unassembled WGS sequence"/>
</dbReference>
<comment type="caution">
    <text evidence="2">The sequence shown here is derived from an EMBL/GenBank/DDBJ whole genome shotgun (WGS) entry which is preliminary data.</text>
</comment>
<evidence type="ECO:0000256" key="1">
    <source>
        <dbReference type="SAM" id="MobiDB-lite"/>
    </source>
</evidence>
<dbReference type="GO" id="GO:0003677">
    <property type="term" value="F:DNA binding"/>
    <property type="evidence" value="ECO:0007669"/>
    <property type="project" value="UniProtKB-KW"/>
</dbReference>
<proteinExistence type="predicted"/>
<keyword evidence="2" id="KW-0238">DNA-binding</keyword>
<dbReference type="InterPro" id="IPR036388">
    <property type="entry name" value="WH-like_DNA-bd_sf"/>
</dbReference>
<dbReference type="Gene3D" id="1.10.10.10">
    <property type="entry name" value="Winged helix-like DNA-binding domain superfamily/Winged helix DNA-binding domain"/>
    <property type="match status" value="1"/>
</dbReference>
<evidence type="ECO:0000313" key="2">
    <source>
        <dbReference type="EMBL" id="MBB4152874.1"/>
    </source>
</evidence>